<organism evidence="2 3">
    <name type="scientific">Lysobacter koreensis</name>
    <dbReference type="NCBI Taxonomy" id="266122"/>
    <lineage>
        <taxon>Bacteria</taxon>
        <taxon>Pseudomonadati</taxon>
        <taxon>Pseudomonadota</taxon>
        <taxon>Gammaproteobacteria</taxon>
        <taxon>Lysobacterales</taxon>
        <taxon>Lysobacteraceae</taxon>
        <taxon>Lysobacter</taxon>
    </lineage>
</organism>
<feature type="transmembrane region" description="Helical" evidence="1">
    <location>
        <begin position="108"/>
        <end position="129"/>
    </location>
</feature>
<dbReference type="Pfam" id="PF10861">
    <property type="entry name" value="DUF2784"/>
    <property type="match status" value="1"/>
</dbReference>
<gene>
    <name evidence="2" type="ORF">ACFQZQ_13120</name>
</gene>
<keyword evidence="1" id="KW-1133">Transmembrane helix</keyword>
<keyword evidence="1" id="KW-0812">Transmembrane</keyword>
<evidence type="ECO:0000256" key="1">
    <source>
        <dbReference type="SAM" id="Phobius"/>
    </source>
</evidence>
<evidence type="ECO:0000313" key="2">
    <source>
        <dbReference type="EMBL" id="MFD0740219.1"/>
    </source>
</evidence>
<evidence type="ECO:0000313" key="3">
    <source>
        <dbReference type="Proteomes" id="UP001597090"/>
    </source>
</evidence>
<feature type="transmembrane region" description="Helical" evidence="1">
    <location>
        <begin position="55"/>
        <end position="76"/>
    </location>
</feature>
<keyword evidence="1" id="KW-0472">Membrane</keyword>
<protein>
    <submittedName>
        <fullName evidence="2">DUF2784 domain-containing protein</fullName>
    </submittedName>
</protein>
<dbReference type="EMBL" id="JBHTIH010000007">
    <property type="protein sequence ID" value="MFD0740219.1"/>
    <property type="molecule type" value="Genomic_DNA"/>
</dbReference>
<dbReference type="Proteomes" id="UP001597090">
    <property type="component" value="Unassembled WGS sequence"/>
</dbReference>
<dbReference type="InterPro" id="IPR021218">
    <property type="entry name" value="DUF2784"/>
</dbReference>
<comment type="caution">
    <text evidence="2">The sequence shown here is derived from an EMBL/GenBank/DDBJ whole genome shotgun (WGS) entry which is preliminary data.</text>
</comment>
<accession>A0ABW2YQX5</accession>
<proteinExistence type="predicted"/>
<reference evidence="3" key="1">
    <citation type="journal article" date="2019" name="Int. J. Syst. Evol. Microbiol.">
        <title>The Global Catalogue of Microorganisms (GCM) 10K type strain sequencing project: providing services to taxonomists for standard genome sequencing and annotation.</title>
        <authorList>
            <consortium name="The Broad Institute Genomics Platform"/>
            <consortium name="The Broad Institute Genome Sequencing Center for Infectious Disease"/>
            <person name="Wu L."/>
            <person name="Ma J."/>
        </authorList>
    </citation>
    <scope>NUCLEOTIDE SEQUENCE [LARGE SCALE GENOMIC DNA]</scope>
    <source>
        <strain evidence="3">CCUG 55491</strain>
    </source>
</reference>
<dbReference type="RefSeq" id="WP_386813329.1">
    <property type="nucleotide sequence ID" value="NZ_JBHTIH010000007.1"/>
</dbReference>
<name>A0ABW2YQX5_9GAMM</name>
<feature type="transmembrane region" description="Helical" evidence="1">
    <location>
        <begin position="12"/>
        <end position="34"/>
    </location>
</feature>
<keyword evidence="3" id="KW-1185">Reference proteome</keyword>
<sequence length="135" mass="15029">MTALSPALAAHLADAILLLHVGIVVFVLLGALAIPLGAWRQWRWVRGFRWRLTHVLLMAGIALQAWLGALCPLTVWEQALRERAGQASYGDSFIAHWLARLIFFEAPWSLFVAAYTGFALLVIAAWFAVPPRRGR</sequence>